<dbReference type="PROSITE" id="PS51318">
    <property type="entry name" value="TAT"/>
    <property type="match status" value="1"/>
</dbReference>
<organism evidence="2 3">
    <name type="scientific">Shinella fusca</name>
    <dbReference type="NCBI Taxonomy" id="544480"/>
    <lineage>
        <taxon>Bacteria</taxon>
        <taxon>Pseudomonadati</taxon>
        <taxon>Pseudomonadota</taxon>
        <taxon>Alphaproteobacteria</taxon>
        <taxon>Hyphomicrobiales</taxon>
        <taxon>Rhizobiaceae</taxon>
        <taxon>Shinella</taxon>
    </lineage>
</organism>
<dbReference type="InterPro" id="IPR002818">
    <property type="entry name" value="DJ-1/PfpI"/>
</dbReference>
<dbReference type="PANTHER" id="PTHR43130:SF2">
    <property type="entry name" value="DJ-1_PFPI DOMAIN-CONTAINING PROTEIN"/>
    <property type="match status" value="1"/>
</dbReference>
<dbReference type="RefSeq" id="WP_343059429.1">
    <property type="nucleotide sequence ID" value="NZ_JACHIK010000002.1"/>
</dbReference>
<dbReference type="GO" id="GO:0006355">
    <property type="term" value="P:regulation of DNA-templated transcription"/>
    <property type="evidence" value="ECO:0007669"/>
    <property type="project" value="TreeGrafter"/>
</dbReference>
<dbReference type="SUPFAM" id="SSF52317">
    <property type="entry name" value="Class I glutamine amidotransferase-like"/>
    <property type="match status" value="1"/>
</dbReference>
<dbReference type="PANTHER" id="PTHR43130">
    <property type="entry name" value="ARAC-FAMILY TRANSCRIPTIONAL REGULATOR"/>
    <property type="match status" value="1"/>
</dbReference>
<feature type="domain" description="DJ-1/PfpI" evidence="1">
    <location>
        <begin position="53"/>
        <end position="131"/>
    </location>
</feature>
<gene>
    <name evidence="2" type="ORF">HNQ66_000901</name>
</gene>
<dbReference type="Pfam" id="PF01965">
    <property type="entry name" value="DJ-1_PfpI"/>
    <property type="match status" value="1"/>
</dbReference>
<dbReference type="InterPro" id="IPR029062">
    <property type="entry name" value="Class_I_gatase-like"/>
</dbReference>
<dbReference type="InterPro" id="IPR052158">
    <property type="entry name" value="INH-QAR"/>
</dbReference>
<reference evidence="2 3" key="1">
    <citation type="submission" date="2020-08" db="EMBL/GenBank/DDBJ databases">
        <title>Genomic Encyclopedia of Type Strains, Phase IV (KMG-IV): sequencing the most valuable type-strain genomes for metagenomic binning, comparative biology and taxonomic classification.</title>
        <authorList>
            <person name="Goeker M."/>
        </authorList>
    </citation>
    <scope>NUCLEOTIDE SEQUENCE [LARGE SCALE GENOMIC DNA]</scope>
    <source>
        <strain evidence="2 3">DSM 21319</strain>
    </source>
</reference>
<keyword evidence="3" id="KW-1185">Reference proteome</keyword>
<evidence type="ECO:0000313" key="3">
    <source>
        <dbReference type="Proteomes" id="UP000535406"/>
    </source>
</evidence>
<dbReference type="Gene3D" id="3.40.50.880">
    <property type="match status" value="1"/>
</dbReference>
<protein>
    <submittedName>
        <fullName evidence="2">Transcriptional regulator GlxA family with amidase domain</fullName>
    </submittedName>
</protein>
<dbReference type="EMBL" id="JACHIK010000002">
    <property type="protein sequence ID" value="MBB5041518.1"/>
    <property type="molecule type" value="Genomic_DNA"/>
</dbReference>
<proteinExistence type="predicted"/>
<comment type="caution">
    <text evidence="2">The sequence shown here is derived from an EMBL/GenBank/DDBJ whole genome shotgun (WGS) entry which is preliminary data.</text>
</comment>
<dbReference type="InterPro" id="IPR006311">
    <property type="entry name" value="TAT_signal"/>
</dbReference>
<accession>A0A7W7YSJ7</accession>
<sequence length="191" mass="20137">MSVTRRQAMLGAATAATAGPALLTGANARASSKPVEAGHDMSSMPPDWVRQDQVALLIYPAMTALDMVAPQYAFASLMGATVHLVAKTRDPIVSDTGLTILPTSTFDECPRDLDVICVPGGSTGTLAAMQDDATLGFLADRGSRAKFGRRSAPAHSCWVLPGCYGVITPHRIGRRATFSWSSGPYQPTSAW</sequence>
<dbReference type="Proteomes" id="UP000535406">
    <property type="component" value="Unassembled WGS sequence"/>
</dbReference>
<evidence type="ECO:0000259" key="1">
    <source>
        <dbReference type="Pfam" id="PF01965"/>
    </source>
</evidence>
<evidence type="ECO:0000313" key="2">
    <source>
        <dbReference type="EMBL" id="MBB5041518.1"/>
    </source>
</evidence>
<name>A0A7W7YSJ7_9HYPH</name>
<dbReference type="AlphaFoldDB" id="A0A7W7YSJ7"/>